<dbReference type="Proteomes" id="UP000234585">
    <property type="component" value="Unassembled WGS sequence"/>
</dbReference>
<evidence type="ECO:0000256" key="1">
    <source>
        <dbReference type="SAM" id="Phobius"/>
    </source>
</evidence>
<keyword evidence="1" id="KW-1133">Transmembrane helix</keyword>
<accession>A0A2I2F9R0</accession>
<reference evidence="2 3" key="1">
    <citation type="submission" date="2017-12" db="EMBL/GenBank/DDBJ databases">
        <authorList>
            <consortium name="DOE Joint Genome Institute"/>
            <person name="Haridas S."/>
            <person name="Kjaerbolling I."/>
            <person name="Vesth T.C."/>
            <person name="Frisvad J.C."/>
            <person name="Nybo J.L."/>
            <person name="Theobald S."/>
            <person name="Kuo A."/>
            <person name="Bowyer P."/>
            <person name="Matsuda Y."/>
            <person name="Mondo S."/>
            <person name="Lyhne E.K."/>
            <person name="Kogle M.E."/>
            <person name="Clum A."/>
            <person name="Lipzen A."/>
            <person name="Salamov A."/>
            <person name="Ngan C.Y."/>
            <person name="Daum C."/>
            <person name="Chiniquy J."/>
            <person name="Barry K."/>
            <person name="LaButti K."/>
            <person name="Simmons B.A."/>
            <person name="Magnuson J.K."/>
            <person name="Mortensen U.H."/>
            <person name="Larsen T.O."/>
            <person name="Grigoriev I.V."/>
            <person name="Baker S.E."/>
            <person name="Andersen M.R."/>
            <person name="Nordberg H.P."/>
            <person name="Cantor M.N."/>
            <person name="Hua S.X."/>
        </authorList>
    </citation>
    <scope>NUCLEOTIDE SEQUENCE [LARGE SCALE GENOMIC DNA]</scope>
    <source>
        <strain evidence="2 3">CBS 102.13</strain>
    </source>
</reference>
<dbReference type="EMBL" id="KZ559143">
    <property type="protein sequence ID" value="PLB37372.1"/>
    <property type="molecule type" value="Genomic_DNA"/>
</dbReference>
<feature type="transmembrane region" description="Helical" evidence="1">
    <location>
        <begin position="26"/>
        <end position="49"/>
    </location>
</feature>
<gene>
    <name evidence="2" type="ORF">BDW47DRAFT_106903</name>
</gene>
<name>A0A2I2F9R0_ASPCN</name>
<dbReference type="RefSeq" id="XP_024671384.1">
    <property type="nucleotide sequence ID" value="XM_024812881.1"/>
</dbReference>
<keyword evidence="1" id="KW-0472">Membrane</keyword>
<proteinExistence type="predicted"/>
<keyword evidence="3" id="KW-1185">Reference proteome</keyword>
<sequence>MIQDLVPAQFDRLDASPKKTQHVGRVIFLLFRSFVLGLLGGIVGTHHFMHQGGFLSLPLYPTLMRAQFICDGARGSP</sequence>
<evidence type="ECO:0000313" key="2">
    <source>
        <dbReference type="EMBL" id="PLB37372.1"/>
    </source>
</evidence>
<keyword evidence="1" id="KW-0812">Transmembrane</keyword>
<evidence type="ECO:0000313" key="3">
    <source>
        <dbReference type="Proteomes" id="UP000234585"/>
    </source>
</evidence>
<dbReference type="GeneID" id="36520041"/>
<organism evidence="2 3">
    <name type="scientific">Aspergillus candidus</name>
    <dbReference type="NCBI Taxonomy" id="41067"/>
    <lineage>
        <taxon>Eukaryota</taxon>
        <taxon>Fungi</taxon>
        <taxon>Dikarya</taxon>
        <taxon>Ascomycota</taxon>
        <taxon>Pezizomycotina</taxon>
        <taxon>Eurotiomycetes</taxon>
        <taxon>Eurotiomycetidae</taxon>
        <taxon>Eurotiales</taxon>
        <taxon>Aspergillaceae</taxon>
        <taxon>Aspergillus</taxon>
        <taxon>Aspergillus subgen. Circumdati</taxon>
    </lineage>
</organism>
<protein>
    <submittedName>
        <fullName evidence="2">Uncharacterized protein</fullName>
    </submittedName>
</protein>
<dbReference type="AlphaFoldDB" id="A0A2I2F9R0"/>